<evidence type="ECO:0000313" key="8">
    <source>
        <dbReference type="EMBL" id="RDW63526.1"/>
    </source>
</evidence>
<evidence type="ECO:0000256" key="3">
    <source>
        <dbReference type="ARBA" id="ARBA00022737"/>
    </source>
</evidence>
<dbReference type="PANTHER" id="PTHR47348:SF2">
    <property type="entry name" value="MEIOTICALLY UP-REGULATED 190 PROTEIN"/>
    <property type="match status" value="1"/>
</dbReference>
<dbReference type="Pfam" id="PF25331">
    <property type="entry name" value="C2_Mug190_3rd"/>
    <property type="match status" value="1"/>
</dbReference>
<dbReference type="Proteomes" id="UP000256645">
    <property type="component" value="Unassembled WGS sequence"/>
</dbReference>
<dbReference type="SUPFAM" id="SSF49562">
    <property type="entry name" value="C2 domain (Calcium/lipid-binding domain, CaLB)"/>
    <property type="match status" value="1"/>
</dbReference>
<accession>A0A3D8QNW9</accession>
<protein>
    <recommendedName>
        <fullName evidence="7">C2 domain-containing protein</fullName>
    </recommendedName>
</protein>
<dbReference type="Pfam" id="PF00168">
    <property type="entry name" value="C2"/>
    <property type="match status" value="1"/>
</dbReference>
<dbReference type="OrthoDB" id="419768at2759"/>
<dbReference type="AlphaFoldDB" id="A0A3D8QNW9"/>
<dbReference type="STRING" id="1849047.A0A3D8QNW9"/>
<keyword evidence="4" id="KW-0256">Endoplasmic reticulum</keyword>
<feature type="compositionally biased region" description="Acidic residues" evidence="6">
    <location>
        <begin position="413"/>
        <end position="422"/>
    </location>
</feature>
<comment type="caution">
    <text evidence="8">The sequence shown here is derived from an EMBL/GenBank/DDBJ whole genome shotgun (WGS) entry which is preliminary data.</text>
</comment>
<comment type="subcellular location">
    <subcellularLocation>
        <location evidence="1">Endoplasmic reticulum membrane</location>
    </subcellularLocation>
</comment>
<keyword evidence="9" id="KW-1185">Reference proteome</keyword>
<dbReference type="InterPro" id="IPR000008">
    <property type="entry name" value="C2_dom"/>
</dbReference>
<keyword evidence="2" id="KW-0812">Transmembrane</keyword>
<dbReference type="EMBL" id="PDLM01000013">
    <property type="protein sequence ID" value="RDW63526.1"/>
    <property type="molecule type" value="Genomic_DNA"/>
</dbReference>
<dbReference type="InterPro" id="IPR057349">
    <property type="entry name" value="C2_Mug190_3rd"/>
</dbReference>
<dbReference type="CDD" id="cd04052">
    <property type="entry name" value="C2B_Tricalbin-like"/>
    <property type="match status" value="1"/>
</dbReference>
<dbReference type="InterPro" id="IPR037765">
    <property type="entry name" value="C2B_Tricalbin"/>
</dbReference>
<evidence type="ECO:0000256" key="5">
    <source>
        <dbReference type="ARBA" id="ARBA00022989"/>
    </source>
</evidence>
<proteinExistence type="predicted"/>
<keyword evidence="3" id="KW-0677">Repeat</keyword>
<dbReference type="PROSITE" id="PS50004">
    <property type="entry name" value="C2"/>
    <property type="match status" value="1"/>
</dbReference>
<feature type="region of interest" description="Disordered" evidence="6">
    <location>
        <begin position="373"/>
        <end position="434"/>
    </location>
</feature>
<reference evidence="8 9" key="1">
    <citation type="journal article" date="2018" name="IMA Fungus">
        <title>IMA Genome-F 9: Draft genome sequence of Annulohypoxylon stygium, Aspergillus mulundensis, Berkeleyomyces basicola (syn. Thielaviopsis basicola), Ceratocystis smalleyi, two Cercospora beticola strains, Coleophoma cylindrospora, Fusarium fracticaudum, Phialophora cf. hyalina, and Morchella septimelata.</title>
        <authorList>
            <person name="Wingfield B.D."/>
            <person name="Bills G.F."/>
            <person name="Dong Y."/>
            <person name="Huang W."/>
            <person name="Nel W.J."/>
            <person name="Swalarsk-Parry B.S."/>
            <person name="Vaghefi N."/>
            <person name="Wilken P.M."/>
            <person name="An Z."/>
            <person name="de Beer Z.W."/>
            <person name="De Vos L."/>
            <person name="Chen L."/>
            <person name="Duong T.A."/>
            <person name="Gao Y."/>
            <person name="Hammerbacher A."/>
            <person name="Kikkert J.R."/>
            <person name="Li Y."/>
            <person name="Li H."/>
            <person name="Li K."/>
            <person name="Li Q."/>
            <person name="Liu X."/>
            <person name="Ma X."/>
            <person name="Naidoo K."/>
            <person name="Pethybridge S.J."/>
            <person name="Sun J."/>
            <person name="Steenkamp E.T."/>
            <person name="van der Nest M.A."/>
            <person name="van Wyk S."/>
            <person name="Wingfield M.J."/>
            <person name="Xiong C."/>
            <person name="Yue Q."/>
            <person name="Zhang X."/>
        </authorList>
    </citation>
    <scope>NUCLEOTIDE SEQUENCE [LARGE SCALE GENOMIC DNA]</scope>
    <source>
        <strain evidence="8 9">BP6252</strain>
    </source>
</reference>
<dbReference type="PANTHER" id="PTHR47348">
    <property type="entry name" value="MEIOTICALLY UP-REGULATED GENE 190 PROTEIN"/>
    <property type="match status" value="1"/>
</dbReference>
<evidence type="ECO:0000256" key="6">
    <source>
        <dbReference type="SAM" id="MobiDB-lite"/>
    </source>
</evidence>
<name>A0A3D8QNW9_9HELO</name>
<evidence type="ECO:0000259" key="7">
    <source>
        <dbReference type="PROSITE" id="PS50004"/>
    </source>
</evidence>
<evidence type="ECO:0000256" key="4">
    <source>
        <dbReference type="ARBA" id="ARBA00022824"/>
    </source>
</evidence>
<keyword evidence="5" id="KW-1133">Transmembrane helix</keyword>
<feature type="compositionally biased region" description="Basic and acidic residues" evidence="6">
    <location>
        <begin position="394"/>
        <end position="412"/>
    </location>
</feature>
<dbReference type="GO" id="GO:0061817">
    <property type="term" value="P:endoplasmic reticulum-plasma membrane tethering"/>
    <property type="evidence" value="ECO:0007669"/>
    <property type="project" value="InterPro"/>
</dbReference>
<organism evidence="8 9">
    <name type="scientific">Coleophoma cylindrospora</name>
    <dbReference type="NCBI Taxonomy" id="1849047"/>
    <lineage>
        <taxon>Eukaryota</taxon>
        <taxon>Fungi</taxon>
        <taxon>Dikarya</taxon>
        <taxon>Ascomycota</taxon>
        <taxon>Pezizomycotina</taxon>
        <taxon>Leotiomycetes</taxon>
        <taxon>Helotiales</taxon>
        <taxon>Dermateaceae</taxon>
        <taxon>Coleophoma</taxon>
    </lineage>
</organism>
<dbReference type="Gene3D" id="2.60.40.150">
    <property type="entry name" value="C2 domain"/>
    <property type="match status" value="1"/>
</dbReference>
<keyword evidence="5" id="KW-0472">Membrane</keyword>
<dbReference type="GO" id="GO:0005789">
    <property type="term" value="C:endoplasmic reticulum membrane"/>
    <property type="evidence" value="ECO:0007669"/>
    <property type="project" value="UniProtKB-SubCell"/>
</dbReference>
<evidence type="ECO:0000256" key="2">
    <source>
        <dbReference type="ARBA" id="ARBA00022692"/>
    </source>
</evidence>
<feature type="domain" description="C2" evidence="7">
    <location>
        <begin position="35"/>
        <end position="171"/>
    </location>
</feature>
<dbReference type="InterPro" id="IPR035892">
    <property type="entry name" value="C2_domain_sf"/>
</dbReference>
<gene>
    <name evidence="8" type="ORF">BP6252_11071</name>
</gene>
<evidence type="ECO:0000313" key="9">
    <source>
        <dbReference type="Proteomes" id="UP000256645"/>
    </source>
</evidence>
<sequence>MPAKKMPGTLSWSIGYFSKIKITEDQLKAQDYTERENDLICSSPPDTGFPSGILAIQIHNITGLEVEALQKTDKDGEGDKEDEAEQSDDLPSSYCTIILDHKCIYTTRTKPKNAKPFFKAGTETFIRDWRNSEVMVSVRDSRERENDALLGIVYLPLAKSFEKRSQVMDMYPLVGGVGFGRARISMVFRSVELQLPRELLGWDYGTLQISAPIKSRNVLPDALNRYRLKLRSNMARATMMAETGEWRPKHGKDSLFLPVRKRYATPLVIEFRKSSLGLDSTPAFAIFWLREIPDEEERTIVMQVWKGGKENLKRATTSAGYEGLHADHSLGDIEFTMKFWRGLSGYHKRQAQKAKNPGMHHVIEVLDTVNDEIEGKSDQEQISDDSTESDYSSGEDRESPLQGERLKPHTNQDSDEEFENEDSNNSTLNPTKKIKGLTKNLINSHNDSEDGSRGPVAQLRDYNAHFKQLHRKHRGIMQWRAARTANWTLDKARRMKSQASDLFEVRC</sequence>
<evidence type="ECO:0000256" key="1">
    <source>
        <dbReference type="ARBA" id="ARBA00004586"/>
    </source>
</evidence>